<dbReference type="RefSeq" id="WP_236339570.1">
    <property type="nucleotide sequence ID" value="NZ_CAKMMF010000005.1"/>
</dbReference>
<sequence>MDRNETINHQLNQRLAKNKLPIVDVTARVMARIDGIRPQRSFAARKPLRVASIAAAILIISGFGYAMVNWQLHRADGSVSLEYRNFMPGEESADSLDISELRKQLNPGEAAFFVTLNKKGEAEISGTENYLLYNSLEQLKAVLELPLHVTDSLTGTMVFKEGHLIHSLDNLDLDLLRAELEQSGLDIYMKKVGLGDPQGVSLLYQNDGGGEIRVTAFKGDMWRTVVSDLEDQEIEKIMVHNQEVLAVTEHHTGKRELHWMDEGSSIPMYVTVTTETPEFVSQDELLAAARTILQ</sequence>
<gene>
    <name evidence="2" type="ORF">PAECIP111893_01207</name>
</gene>
<organism evidence="2 3">
    <name type="scientific">Paenibacillus plantiphilus</name>
    <dbReference type="NCBI Taxonomy" id="2905650"/>
    <lineage>
        <taxon>Bacteria</taxon>
        <taxon>Bacillati</taxon>
        <taxon>Bacillota</taxon>
        <taxon>Bacilli</taxon>
        <taxon>Bacillales</taxon>
        <taxon>Paenibacillaceae</taxon>
        <taxon>Paenibacillus</taxon>
    </lineage>
</organism>
<accession>A0ABN8G9F3</accession>
<keyword evidence="1" id="KW-0472">Membrane</keyword>
<dbReference type="Proteomes" id="UP000838686">
    <property type="component" value="Unassembled WGS sequence"/>
</dbReference>
<protein>
    <recommendedName>
        <fullName evidence="4">DUF4367 domain-containing protein</fullName>
    </recommendedName>
</protein>
<proteinExistence type="predicted"/>
<evidence type="ECO:0000313" key="3">
    <source>
        <dbReference type="Proteomes" id="UP000838686"/>
    </source>
</evidence>
<keyword evidence="3" id="KW-1185">Reference proteome</keyword>
<dbReference type="EMBL" id="CAKMMF010000005">
    <property type="protein sequence ID" value="CAH1199010.1"/>
    <property type="molecule type" value="Genomic_DNA"/>
</dbReference>
<comment type="caution">
    <text evidence="2">The sequence shown here is derived from an EMBL/GenBank/DDBJ whole genome shotgun (WGS) entry which is preliminary data.</text>
</comment>
<keyword evidence="1" id="KW-0812">Transmembrane</keyword>
<evidence type="ECO:0000313" key="2">
    <source>
        <dbReference type="EMBL" id="CAH1199010.1"/>
    </source>
</evidence>
<reference evidence="2" key="1">
    <citation type="submission" date="2022-01" db="EMBL/GenBank/DDBJ databases">
        <authorList>
            <person name="Criscuolo A."/>
        </authorList>
    </citation>
    <scope>NUCLEOTIDE SEQUENCE</scope>
    <source>
        <strain evidence="2">CIP111893</strain>
    </source>
</reference>
<keyword evidence="1" id="KW-1133">Transmembrane helix</keyword>
<evidence type="ECO:0000256" key="1">
    <source>
        <dbReference type="SAM" id="Phobius"/>
    </source>
</evidence>
<feature type="transmembrane region" description="Helical" evidence="1">
    <location>
        <begin position="47"/>
        <end position="68"/>
    </location>
</feature>
<name>A0ABN8G9F3_9BACL</name>
<evidence type="ECO:0008006" key="4">
    <source>
        <dbReference type="Google" id="ProtNLM"/>
    </source>
</evidence>